<dbReference type="Gene3D" id="3.90.550.10">
    <property type="entry name" value="Spore Coat Polysaccharide Biosynthesis Protein SpsA, Chain A"/>
    <property type="match status" value="1"/>
</dbReference>
<gene>
    <name evidence="5" type="ORF">OK344_01025</name>
</gene>
<keyword evidence="3" id="KW-0808">Transferase</keyword>
<sequence>MSYYKVYCIIVTYNAMRWIDKCIATIKEDHIQLEIVVIDNNSTDGTVEYIKENFPDIKILPQHDNLGFSGANNIGYEMALKNNADFVYLLNQDTISYPNTIEKLIKIHESNSAIGVVSPLHLNDNGDKLDKKFEEYITSGSCPNYISDMSLGNPKEYYSIGFVNAAAWLISIETVKKMGGLFSSAFFHYGEDSNFLSRLRFHKKECVIVPNSFIHHLREERAGKMSIEFEKKKLSIKKVEIMMNVNVEYNKAVSTLYRYAGQQVFKRNFSGAYELFTYPIFSKSSIKKIRESYKTQQII</sequence>
<evidence type="ECO:0000313" key="5">
    <source>
        <dbReference type="EMBL" id="MCW4450787.1"/>
    </source>
</evidence>
<evidence type="ECO:0000256" key="2">
    <source>
        <dbReference type="ARBA" id="ARBA00022676"/>
    </source>
</evidence>
<organism evidence="5 6">
    <name type="scientific">Kaistella yananensis</name>
    <dbReference type="NCBI Taxonomy" id="2989820"/>
    <lineage>
        <taxon>Bacteria</taxon>
        <taxon>Pseudomonadati</taxon>
        <taxon>Bacteroidota</taxon>
        <taxon>Flavobacteriia</taxon>
        <taxon>Flavobacteriales</taxon>
        <taxon>Weeksellaceae</taxon>
        <taxon>Chryseobacterium group</taxon>
        <taxon>Kaistella</taxon>
    </lineage>
</organism>
<evidence type="ECO:0000259" key="4">
    <source>
        <dbReference type="Pfam" id="PF00535"/>
    </source>
</evidence>
<name>A0ABT3JJ35_9FLAO</name>
<dbReference type="RefSeq" id="WP_265143035.1">
    <property type="nucleotide sequence ID" value="NZ_JAPCHZ010000001.1"/>
</dbReference>
<dbReference type="SUPFAM" id="SSF53448">
    <property type="entry name" value="Nucleotide-diphospho-sugar transferases"/>
    <property type="match status" value="1"/>
</dbReference>
<comment type="caution">
    <text evidence="5">The sequence shown here is derived from an EMBL/GenBank/DDBJ whole genome shotgun (WGS) entry which is preliminary data.</text>
</comment>
<dbReference type="EMBL" id="JAPCHZ010000001">
    <property type="protein sequence ID" value="MCW4450787.1"/>
    <property type="molecule type" value="Genomic_DNA"/>
</dbReference>
<evidence type="ECO:0000313" key="6">
    <source>
        <dbReference type="Proteomes" id="UP001209107"/>
    </source>
</evidence>
<keyword evidence="2" id="KW-0328">Glycosyltransferase</keyword>
<dbReference type="InterPro" id="IPR001173">
    <property type="entry name" value="Glyco_trans_2-like"/>
</dbReference>
<protein>
    <submittedName>
        <fullName evidence="5">Glycosyltransferase family 2 protein</fullName>
    </submittedName>
</protein>
<dbReference type="PANTHER" id="PTHR43179">
    <property type="entry name" value="RHAMNOSYLTRANSFERASE WBBL"/>
    <property type="match status" value="1"/>
</dbReference>
<dbReference type="InterPro" id="IPR029044">
    <property type="entry name" value="Nucleotide-diphossugar_trans"/>
</dbReference>
<keyword evidence="6" id="KW-1185">Reference proteome</keyword>
<proteinExistence type="inferred from homology"/>
<comment type="similarity">
    <text evidence="1">Belongs to the glycosyltransferase 2 family.</text>
</comment>
<evidence type="ECO:0000256" key="1">
    <source>
        <dbReference type="ARBA" id="ARBA00006739"/>
    </source>
</evidence>
<dbReference type="Pfam" id="PF00535">
    <property type="entry name" value="Glycos_transf_2"/>
    <property type="match status" value="1"/>
</dbReference>
<dbReference type="Proteomes" id="UP001209107">
    <property type="component" value="Unassembled WGS sequence"/>
</dbReference>
<evidence type="ECO:0000256" key="3">
    <source>
        <dbReference type="ARBA" id="ARBA00022679"/>
    </source>
</evidence>
<dbReference type="PANTHER" id="PTHR43179:SF12">
    <property type="entry name" value="GALACTOFURANOSYLTRANSFERASE GLFT2"/>
    <property type="match status" value="1"/>
</dbReference>
<feature type="domain" description="Glycosyltransferase 2-like" evidence="4">
    <location>
        <begin position="8"/>
        <end position="176"/>
    </location>
</feature>
<accession>A0ABT3JJ35</accession>
<reference evidence="5 6" key="1">
    <citation type="submission" date="2022-10" db="EMBL/GenBank/DDBJ databases">
        <title>Kaistella sp. BT-6-1-3.</title>
        <authorList>
            <person name="Ai J."/>
            <person name="Deng Z."/>
        </authorList>
    </citation>
    <scope>NUCLEOTIDE SEQUENCE [LARGE SCALE GENOMIC DNA]</scope>
    <source>
        <strain evidence="5 6">BT6-1-3</strain>
    </source>
</reference>